<protein>
    <submittedName>
        <fullName evidence="2">Uncharacterized protein</fullName>
    </submittedName>
</protein>
<reference evidence="2" key="1">
    <citation type="journal article" date="2023" name="Science">
        <title>Genome structures resolve the early diversification of teleost fishes.</title>
        <authorList>
            <person name="Parey E."/>
            <person name="Louis A."/>
            <person name="Montfort J."/>
            <person name="Bouchez O."/>
            <person name="Roques C."/>
            <person name="Iampietro C."/>
            <person name="Lluch J."/>
            <person name="Castinel A."/>
            <person name="Donnadieu C."/>
            <person name="Desvignes T."/>
            <person name="Floi Bucao C."/>
            <person name="Jouanno E."/>
            <person name="Wen M."/>
            <person name="Mejri S."/>
            <person name="Dirks R."/>
            <person name="Jansen H."/>
            <person name="Henkel C."/>
            <person name="Chen W.J."/>
            <person name="Zahm M."/>
            <person name="Cabau C."/>
            <person name="Klopp C."/>
            <person name="Thompson A.W."/>
            <person name="Robinson-Rechavi M."/>
            <person name="Braasch I."/>
            <person name="Lecointre G."/>
            <person name="Bobe J."/>
            <person name="Postlethwait J.H."/>
            <person name="Berthelot C."/>
            <person name="Roest Crollius H."/>
            <person name="Guiguen Y."/>
        </authorList>
    </citation>
    <scope>NUCLEOTIDE SEQUENCE</scope>
    <source>
        <strain evidence="2">NC1722</strain>
    </source>
</reference>
<gene>
    <name evidence="2" type="ORF">AAFF_G00347650</name>
</gene>
<feature type="region of interest" description="Disordered" evidence="1">
    <location>
        <begin position="26"/>
        <end position="45"/>
    </location>
</feature>
<keyword evidence="3" id="KW-1185">Reference proteome</keyword>
<comment type="caution">
    <text evidence="2">The sequence shown here is derived from an EMBL/GenBank/DDBJ whole genome shotgun (WGS) entry which is preliminary data.</text>
</comment>
<dbReference type="Proteomes" id="UP001221898">
    <property type="component" value="Unassembled WGS sequence"/>
</dbReference>
<feature type="region of interest" description="Disordered" evidence="1">
    <location>
        <begin position="58"/>
        <end position="80"/>
    </location>
</feature>
<dbReference type="AlphaFoldDB" id="A0AAD7SKW0"/>
<proteinExistence type="predicted"/>
<dbReference type="EMBL" id="JAINUG010000056">
    <property type="protein sequence ID" value="KAJ8403897.1"/>
    <property type="molecule type" value="Genomic_DNA"/>
</dbReference>
<accession>A0AAD7SKW0</accession>
<feature type="compositionally biased region" description="Polar residues" evidence="1">
    <location>
        <begin position="58"/>
        <end position="68"/>
    </location>
</feature>
<evidence type="ECO:0000313" key="2">
    <source>
        <dbReference type="EMBL" id="KAJ8403897.1"/>
    </source>
</evidence>
<organism evidence="2 3">
    <name type="scientific">Aldrovandia affinis</name>
    <dbReference type="NCBI Taxonomy" id="143900"/>
    <lineage>
        <taxon>Eukaryota</taxon>
        <taxon>Metazoa</taxon>
        <taxon>Chordata</taxon>
        <taxon>Craniata</taxon>
        <taxon>Vertebrata</taxon>
        <taxon>Euteleostomi</taxon>
        <taxon>Actinopterygii</taxon>
        <taxon>Neopterygii</taxon>
        <taxon>Teleostei</taxon>
        <taxon>Notacanthiformes</taxon>
        <taxon>Halosauridae</taxon>
        <taxon>Aldrovandia</taxon>
    </lineage>
</organism>
<sequence>MSPQSVSGVRWIGEVVQRGIFTSTWRARRSSSSRSGRVESGDVGGAFACDWSKRRLTKTSTQKVTLPNSAAARAAQSASE</sequence>
<evidence type="ECO:0000256" key="1">
    <source>
        <dbReference type="SAM" id="MobiDB-lite"/>
    </source>
</evidence>
<name>A0AAD7SKW0_9TELE</name>
<evidence type="ECO:0000313" key="3">
    <source>
        <dbReference type="Proteomes" id="UP001221898"/>
    </source>
</evidence>
<feature type="compositionally biased region" description="Low complexity" evidence="1">
    <location>
        <begin position="69"/>
        <end position="80"/>
    </location>
</feature>